<keyword evidence="2" id="KW-1185">Reference proteome</keyword>
<organism evidence="1 2">
    <name type="scientific">Shewanella pealeana (strain ATCC 700345 / ANG-SQ1)</name>
    <dbReference type="NCBI Taxonomy" id="398579"/>
    <lineage>
        <taxon>Bacteria</taxon>
        <taxon>Pseudomonadati</taxon>
        <taxon>Pseudomonadota</taxon>
        <taxon>Gammaproteobacteria</taxon>
        <taxon>Alteromonadales</taxon>
        <taxon>Shewanellaceae</taxon>
        <taxon>Shewanella</taxon>
    </lineage>
</organism>
<dbReference type="Proteomes" id="UP000002608">
    <property type="component" value="Chromosome"/>
</dbReference>
<gene>
    <name evidence="1" type="ordered locus">Spea_0044</name>
</gene>
<evidence type="ECO:0000313" key="1">
    <source>
        <dbReference type="EMBL" id="ABV85373.1"/>
    </source>
</evidence>
<protein>
    <submittedName>
        <fullName evidence="1">Uncharacterized protein</fullName>
    </submittedName>
</protein>
<dbReference type="RefSeq" id="WP_012153319.1">
    <property type="nucleotide sequence ID" value="NC_009901.1"/>
</dbReference>
<name>A8GYI6_SHEPA</name>
<dbReference type="eggNOG" id="ENOG50305ZR">
    <property type="taxonomic scope" value="Bacteria"/>
</dbReference>
<dbReference type="KEGG" id="spl:Spea_0044"/>
<dbReference type="AlphaFoldDB" id="A8GYI6"/>
<proteinExistence type="predicted"/>
<dbReference type="STRING" id="398579.Spea_0044"/>
<reference evidence="1 2" key="1">
    <citation type="submission" date="2007-10" db="EMBL/GenBank/DDBJ databases">
        <title>Complete sequence of Shewanella pealeana ATCC 700345.</title>
        <authorList>
            <consortium name="US DOE Joint Genome Institute"/>
            <person name="Copeland A."/>
            <person name="Lucas S."/>
            <person name="Lapidus A."/>
            <person name="Barry K."/>
            <person name="Glavina del Rio T."/>
            <person name="Dalin E."/>
            <person name="Tice H."/>
            <person name="Pitluck S."/>
            <person name="Chertkov O."/>
            <person name="Brettin T."/>
            <person name="Bruce D."/>
            <person name="Detter J.C."/>
            <person name="Han C."/>
            <person name="Schmutz J."/>
            <person name="Larimer F."/>
            <person name="Land M."/>
            <person name="Hauser L."/>
            <person name="Kyrpides N."/>
            <person name="Kim E."/>
            <person name="Zhao J.-S.Z."/>
            <person name="Manno D."/>
            <person name="Hawari J."/>
            <person name="Richardson P."/>
        </authorList>
    </citation>
    <scope>NUCLEOTIDE SEQUENCE [LARGE SCALE GENOMIC DNA]</scope>
    <source>
        <strain evidence="2">ATCC 700345 / ANG-SQ1</strain>
    </source>
</reference>
<dbReference type="HOGENOM" id="CLU_186871_0_0_6"/>
<evidence type="ECO:0000313" key="2">
    <source>
        <dbReference type="Proteomes" id="UP000002608"/>
    </source>
</evidence>
<sequence length="84" mass="9410">MTTQELVNTLIESGQLFRTGREGKANSLYASSVESLLSHGARVTDQQNFLVIMKFILAAQERQDWIALADSLEFELPLLLSEPK</sequence>
<dbReference type="EMBL" id="CP000851">
    <property type="protein sequence ID" value="ABV85373.1"/>
    <property type="molecule type" value="Genomic_DNA"/>
</dbReference>
<accession>A8GYI6</accession>
<dbReference type="OrthoDB" id="5592031at2"/>